<accession>A0A645BDU7</accession>
<reference evidence="1" key="1">
    <citation type="submission" date="2019-08" db="EMBL/GenBank/DDBJ databases">
        <authorList>
            <person name="Kucharzyk K."/>
            <person name="Murdoch R.W."/>
            <person name="Higgins S."/>
            <person name="Loffler F."/>
        </authorList>
    </citation>
    <scope>NUCLEOTIDE SEQUENCE</scope>
</reference>
<dbReference type="AlphaFoldDB" id="A0A645BDU7"/>
<proteinExistence type="predicted"/>
<sequence>MGGDARLLQQAHQVVGHPVVDRALAQNGALLFTVEGGGVILIGNNAEILIAGGVDLFCFPLV</sequence>
<comment type="caution">
    <text evidence="1">The sequence shown here is derived from an EMBL/GenBank/DDBJ whole genome shotgun (WGS) entry which is preliminary data.</text>
</comment>
<gene>
    <name evidence="1" type="ORF">SDC9_110156</name>
</gene>
<organism evidence="1">
    <name type="scientific">bioreactor metagenome</name>
    <dbReference type="NCBI Taxonomy" id="1076179"/>
    <lineage>
        <taxon>unclassified sequences</taxon>
        <taxon>metagenomes</taxon>
        <taxon>ecological metagenomes</taxon>
    </lineage>
</organism>
<protein>
    <submittedName>
        <fullName evidence="1">Uncharacterized protein</fullName>
    </submittedName>
</protein>
<name>A0A645BDU7_9ZZZZ</name>
<evidence type="ECO:0000313" key="1">
    <source>
        <dbReference type="EMBL" id="MPM63276.1"/>
    </source>
</evidence>
<dbReference type="EMBL" id="VSSQ01019315">
    <property type="protein sequence ID" value="MPM63276.1"/>
    <property type="molecule type" value="Genomic_DNA"/>
</dbReference>